<proteinExistence type="predicted"/>
<accession>A0A8R1XR41</accession>
<dbReference type="EnsemblMetazoa" id="OVOC12484.1">
    <property type="protein sequence ID" value="OVOC12484.1"/>
    <property type="gene ID" value="WBGene00249293"/>
</dbReference>
<sequence>MASKRWKAKPFKLPPMPNRIASTAIKNLRARGLVRTTEDRKVIFSV</sequence>
<reference evidence="2" key="1">
    <citation type="submission" date="2013-10" db="EMBL/GenBank/DDBJ databases">
        <title>Genome sequencing of Onchocerca volvulus.</title>
        <authorList>
            <person name="Cotton J."/>
            <person name="Tsai J."/>
            <person name="Stanley E."/>
            <person name="Tracey A."/>
            <person name="Holroyd N."/>
            <person name="Lustigman S."/>
            <person name="Berriman M."/>
        </authorList>
    </citation>
    <scope>NUCLEOTIDE SEQUENCE</scope>
</reference>
<dbReference type="AlphaFoldDB" id="A0A8R1XR41"/>
<protein>
    <submittedName>
        <fullName evidence="1">Uncharacterized protein</fullName>
    </submittedName>
</protein>
<dbReference type="Proteomes" id="UP000024404">
    <property type="component" value="Unassembled WGS sequence"/>
</dbReference>
<name>A0A8R1XR41_ONCVO</name>
<evidence type="ECO:0000313" key="2">
    <source>
        <dbReference type="Proteomes" id="UP000024404"/>
    </source>
</evidence>
<reference evidence="1" key="2">
    <citation type="submission" date="2022-06" db="UniProtKB">
        <authorList>
            <consortium name="EnsemblMetazoa"/>
        </authorList>
    </citation>
    <scope>IDENTIFICATION</scope>
</reference>
<dbReference type="EMBL" id="CMVM020000486">
    <property type="status" value="NOT_ANNOTATED_CDS"/>
    <property type="molecule type" value="Genomic_DNA"/>
</dbReference>
<keyword evidence="2" id="KW-1185">Reference proteome</keyword>
<evidence type="ECO:0000313" key="1">
    <source>
        <dbReference type="EnsemblMetazoa" id="OVOC12484.1"/>
    </source>
</evidence>
<organism evidence="1 2">
    <name type="scientific">Onchocerca volvulus</name>
    <dbReference type="NCBI Taxonomy" id="6282"/>
    <lineage>
        <taxon>Eukaryota</taxon>
        <taxon>Metazoa</taxon>
        <taxon>Ecdysozoa</taxon>
        <taxon>Nematoda</taxon>
        <taxon>Chromadorea</taxon>
        <taxon>Rhabditida</taxon>
        <taxon>Spirurina</taxon>
        <taxon>Spiruromorpha</taxon>
        <taxon>Filarioidea</taxon>
        <taxon>Onchocercidae</taxon>
        <taxon>Onchocerca</taxon>
    </lineage>
</organism>